<dbReference type="PANTHER" id="PTHR32063">
    <property type="match status" value="1"/>
</dbReference>
<feature type="transmembrane region" description="Helical" evidence="1">
    <location>
        <begin position="391"/>
        <end position="416"/>
    </location>
</feature>
<keyword evidence="1" id="KW-0472">Membrane</keyword>
<feature type="transmembrane region" description="Helical" evidence="1">
    <location>
        <begin position="365"/>
        <end position="385"/>
    </location>
</feature>
<feature type="transmembrane region" description="Helical" evidence="1">
    <location>
        <begin position="436"/>
        <end position="456"/>
    </location>
</feature>
<feature type="transmembrane region" description="Helical" evidence="1">
    <location>
        <begin position="914"/>
        <end position="935"/>
    </location>
</feature>
<keyword evidence="3" id="KW-1185">Reference proteome</keyword>
<gene>
    <name evidence="2" type="ORF">V0U35_07995</name>
</gene>
<dbReference type="Proteomes" id="UP001310692">
    <property type="component" value="Unassembled WGS sequence"/>
</dbReference>
<accession>A0ABU7LYI8</accession>
<feature type="transmembrane region" description="Helical" evidence="1">
    <location>
        <begin position="468"/>
        <end position="492"/>
    </location>
</feature>
<reference evidence="2 3" key="1">
    <citation type="submission" date="2024-01" db="EMBL/GenBank/DDBJ databases">
        <title>Hyphobacterium bacterium isolated from marine sediment.</title>
        <authorList>
            <person name="Zhao S."/>
        </authorList>
    </citation>
    <scope>NUCLEOTIDE SEQUENCE [LARGE SCALE GENOMIC DNA]</scope>
    <source>
        <strain evidence="2 3">Y60-23</strain>
    </source>
</reference>
<evidence type="ECO:0000313" key="2">
    <source>
        <dbReference type="EMBL" id="MEE2566621.1"/>
    </source>
</evidence>
<evidence type="ECO:0000256" key="1">
    <source>
        <dbReference type="SAM" id="Phobius"/>
    </source>
</evidence>
<dbReference type="Gene3D" id="3.30.70.1440">
    <property type="entry name" value="Multidrug efflux transporter AcrB pore domain"/>
    <property type="match status" value="1"/>
</dbReference>
<dbReference type="Gene3D" id="3.30.2090.10">
    <property type="entry name" value="Multidrug efflux transporter AcrB TolC docking domain, DN and DC subdomains"/>
    <property type="match status" value="2"/>
</dbReference>
<dbReference type="PRINTS" id="PR00702">
    <property type="entry name" value="ACRIFLAVINRP"/>
</dbReference>
<proteinExistence type="predicted"/>
<feature type="transmembrane region" description="Helical" evidence="1">
    <location>
        <begin position="987"/>
        <end position="1010"/>
    </location>
</feature>
<feature type="transmembrane region" description="Helical" evidence="1">
    <location>
        <begin position="525"/>
        <end position="543"/>
    </location>
</feature>
<evidence type="ECO:0000313" key="3">
    <source>
        <dbReference type="Proteomes" id="UP001310692"/>
    </source>
</evidence>
<organism evidence="2 3">
    <name type="scientific">Hyphobacterium marinum</name>
    <dbReference type="NCBI Taxonomy" id="3116574"/>
    <lineage>
        <taxon>Bacteria</taxon>
        <taxon>Pseudomonadati</taxon>
        <taxon>Pseudomonadota</taxon>
        <taxon>Alphaproteobacteria</taxon>
        <taxon>Maricaulales</taxon>
        <taxon>Maricaulaceae</taxon>
        <taxon>Hyphobacterium</taxon>
    </lineage>
</organism>
<dbReference type="EMBL" id="JAZDRO010000003">
    <property type="protein sequence ID" value="MEE2566621.1"/>
    <property type="molecule type" value="Genomic_DNA"/>
</dbReference>
<name>A0ABU7LYI8_9PROT</name>
<keyword evidence="1" id="KW-0812">Transmembrane</keyword>
<dbReference type="Gene3D" id="3.30.70.1430">
    <property type="entry name" value="Multidrug efflux transporter AcrB pore domain"/>
    <property type="match status" value="2"/>
</dbReference>
<dbReference type="InterPro" id="IPR001036">
    <property type="entry name" value="Acrflvin-R"/>
</dbReference>
<feature type="transmembrane region" description="Helical" evidence="1">
    <location>
        <begin position="852"/>
        <end position="871"/>
    </location>
</feature>
<dbReference type="SUPFAM" id="SSF82693">
    <property type="entry name" value="Multidrug efflux transporter AcrB pore domain, PN1, PN2, PC1 and PC2 subdomains"/>
    <property type="match status" value="2"/>
</dbReference>
<dbReference type="Pfam" id="PF00873">
    <property type="entry name" value="ACR_tran"/>
    <property type="match status" value="2"/>
</dbReference>
<feature type="transmembrane region" description="Helical" evidence="1">
    <location>
        <begin position="878"/>
        <end position="898"/>
    </location>
</feature>
<dbReference type="Gene3D" id="3.30.70.1320">
    <property type="entry name" value="Multidrug efflux transporter AcrB pore domain like"/>
    <property type="match status" value="1"/>
</dbReference>
<dbReference type="RefSeq" id="WP_330196170.1">
    <property type="nucleotide sequence ID" value="NZ_JAZDRO010000003.1"/>
</dbReference>
<feature type="transmembrane region" description="Helical" evidence="1">
    <location>
        <begin position="338"/>
        <end position="358"/>
    </location>
</feature>
<dbReference type="Gene3D" id="1.20.1640.10">
    <property type="entry name" value="Multidrug efflux transporter AcrB transmembrane domain"/>
    <property type="match status" value="2"/>
</dbReference>
<dbReference type="InterPro" id="IPR027463">
    <property type="entry name" value="AcrB_DN_DC_subdom"/>
</dbReference>
<dbReference type="PANTHER" id="PTHR32063:SF0">
    <property type="entry name" value="SWARMING MOTILITY PROTEIN SWRC"/>
    <property type="match status" value="1"/>
</dbReference>
<comment type="caution">
    <text evidence="2">The sequence shown here is derived from an EMBL/GenBank/DDBJ whole genome shotgun (WGS) entry which is preliminary data.</text>
</comment>
<sequence length="1032" mass="111561">MFLTRFALKNPVAVLIGLLLLTVIGAASFIQLPMQLFPDTSRPQLFVQTSWRSASPQELESEIVEPQEQALTGLTGLEEMRVNIGQGGAFIALTFANGTNMDQAMIEVVSRMNQLPPMPLDAYGPNIFNGGAMGGGGEMLIYFFIQLQPGNPNDVDDYADFANNIVAPRLSAIPGVANAQVNWGLRNREFQIVLDPYRAAALGVTIPQIVAALNGNRDVSGGNATIGRRAFTLNYEGEYDPRELNELVIDWRDGSPVRLGDIATVGIELGERQGFAYQNGNPAIGIAVSRQNGANFLATLNAVKDEVANLNENEAAALGLTIQPSFDASVFINRAINLLRTNLVFGIMLAIGGLWLFLRRARATMIIALAIPVCLLSTLIVLFLLGRSLNVISLAGLAFATGMVLDAAIVVLENIVRRREAGEDPETASDKGAGQVWGALFASTTTTVAIFLPIIFLDDAEGQLFADLAITIAVGVALSMVVAVTILPVAAARFVRSKNDKRPQPILSRIADFIMFTSDRPVRRYGLIGGLIAVPLAATWFLLPNLDYLPPVKRDAIDAFFMLPAGADVEWVRSDVVQPVIERLEPYMSGEREPALRNYYIGGQGGQFATLGVRPQDIGDVRELERLVRDEIVQGIPDVNAFAARGDLFGNFGGGGNVQVNLQSADPEALARAAGEGMRLLRERFPNVNINANPSPQATQPSYAIRPNDRRIQEVGWSRAGVSSIVSMLGDGLFVGEYFDGETRLNMILRTEGWNSFQELEGVPVATPSGAVLPLGDLVEVEETLVPGGLQRVDRRRTITLFMSQPEDMTLQEVLEAIRTDVEPAIYDALPSDGSISYGGSADSLDRAVTTMTQNFLFALFILFLILAGLFRSIRDSVIVLITIPLATVGGVAVLRILDTVLQSVAQQRQPLDLLTMMGFIILLGLVINNAILLVDQTRQGEREGLSRREAVDQALRLRMRPIFMSTLTSILGMTPLLVFPGAGSEIYRGLAAAIVGGMSVSLVFTLFLLPSLLRVGEVRAVPSPARLAPAE</sequence>
<protein>
    <submittedName>
        <fullName evidence="2">Efflux RND transporter permease subunit</fullName>
    </submittedName>
</protein>
<keyword evidence="1" id="KW-1133">Transmembrane helix</keyword>
<dbReference type="SUPFAM" id="SSF82866">
    <property type="entry name" value="Multidrug efflux transporter AcrB transmembrane domain"/>
    <property type="match status" value="2"/>
</dbReference>
<dbReference type="SUPFAM" id="SSF82714">
    <property type="entry name" value="Multidrug efflux transporter AcrB TolC docking domain, DN and DC subdomains"/>
    <property type="match status" value="2"/>
</dbReference>
<feature type="transmembrane region" description="Helical" evidence="1">
    <location>
        <begin position="963"/>
        <end position="981"/>
    </location>
</feature>